<reference evidence="3 4" key="1">
    <citation type="submission" date="2020-08" db="EMBL/GenBank/DDBJ databases">
        <title>Genomic Encyclopedia of Type Strains, Phase IV (KMG-IV): sequencing the most valuable type-strain genomes for metagenomic binning, comparative biology and taxonomic classification.</title>
        <authorList>
            <person name="Goeker M."/>
        </authorList>
    </citation>
    <scope>NUCLEOTIDE SEQUENCE [LARGE SCALE GENOMIC DNA]</scope>
    <source>
        <strain evidence="3 4">DSM 11490</strain>
    </source>
</reference>
<name>A0AA40RZW8_9HYPH</name>
<gene>
    <name evidence="3" type="ORF">HNR51_000871</name>
</gene>
<dbReference type="InterPro" id="IPR008807">
    <property type="entry name" value="ROS_MUCR"/>
</dbReference>
<dbReference type="AlphaFoldDB" id="A0AA40RZW8"/>
<protein>
    <submittedName>
        <fullName evidence="3">Transcriptional regulator</fullName>
    </submittedName>
</protein>
<organism evidence="3 4">
    <name type="scientific">Methylorubrum thiocyanatum</name>
    <dbReference type="NCBI Taxonomy" id="47958"/>
    <lineage>
        <taxon>Bacteria</taxon>
        <taxon>Pseudomonadati</taxon>
        <taxon>Pseudomonadota</taxon>
        <taxon>Alphaproteobacteria</taxon>
        <taxon>Hyphomicrobiales</taxon>
        <taxon>Methylobacteriaceae</taxon>
        <taxon>Methylorubrum</taxon>
    </lineage>
</organism>
<comment type="similarity">
    <text evidence="1">Belongs to the ros/MucR family.</text>
</comment>
<feature type="region of interest" description="Disordered" evidence="2">
    <location>
        <begin position="178"/>
        <end position="225"/>
    </location>
</feature>
<dbReference type="EMBL" id="JACJIB010000002">
    <property type="protein sequence ID" value="MBA8911803.1"/>
    <property type="molecule type" value="Genomic_DNA"/>
</dbReference>
<dbReference type="GO" id="GO:0008270">
    <property type="term" value="F:zinc ion binding"/>
    <property type="evidence" value="ECO:0007669"/>
    <property type="project" value="InterPro"/>
</dbReference>
<evidence type="ECO:0000256" key="2">
    <source>
        <dbReference type="SAM" id="MobiDB-lite"/>
    </source>
</evidence>
<sequence length="225" mass="24045">MIVGNIGLIGAFSRFCSRFPGKSVEPDLKLSQILLAHEIEGKTGSRTMSETNQVSQIDRIELAADLVSAYVSNNSLPSPELAGLIVQVHAALVALSAPQAPKEEEVERATPAQVKKSITPDALISFIDGKPYKTLKRHLTTHGLDIEGYRRRYGLPADYPTVSSNYSAARSALAKDLGLGQQRRKSAAKTAEPADAVVSEAPAEPRRKSAASGEGRKTGGRRKAA</sequence>
<evidence type="ECO:0000313" key="3">
    <source>
        <dbReference type="EMBL" id="MBA8911803.1"/>
    </source>
</evidence>
<dbReference type="GO" id="GO:0006355">
    <property type="term" value="P:regulation of DNA-templated transcription"/>
    <property type="evidence" value="ECO:0007669"/>
    <property type="project" value="InterPro"/>
</dbReference>
<evidence type="ECO:0000256" key="1">
    <source>
        <dbReference type="ARBA" id="ARBA00007031"/>
    </source>
</evidence>
<dbReference type="Gene3D" id="1.10.10.1550">
    <property type="entry name" value="ROS/MUCR transcriptional regulator protein"/>
    <property type="match status" value="1"/>
</dbReference>
<comment type="caution">
    <text evidence="3">The sequence shown here is derived from an EMBL/GenBank/DDBJ whole genome shotgun (WGS) entry which is preliminary data.</text>
</comment>
<proteinExistence type="inferred from homology"/>
<dbReference type="Pfam" id="PF05443">
    <property type="entry name" value="ROS_MUCR"/>
    <property type="match status" value="1"/>
</dbReference>
<dbReference type="GO" id="GO:0003677">
    <property type="term" value="F:DNA binding"/>
    <property type="evidence" value="ECO:0007669"/>
    <property type="project" value="InterPro"/>
</dbReference>
<dbReference type="Proteomes" id="UP000543554">
    <property type="component" value="Unassembled WGS sequence"/>
</dbReference>
<dbReference type="InterPro" id="IPR041920">
    <property type="entry name" value="ROS/MUCR_sf"/>
</dbReference>
<keyword evidence="4" id="KW-1185">Reference proteome</keyword>
<accession>A0AA40RZW8</accession>
<evidence type="ECO:0000313" key="4">
    <source>
        <dbReference type="Proteomes" id="UP000543554"/>
    </source>
</evidence>